<feature type="compositionally biased region" description="Polar residues" evidence="1">
    <location>
        <begin position="967"/>
        <end position="979"/>
    </location>
</feature>
<evidence type="ECO:0000256" key="1">
    <source>
        <dbReference type="SAM" id="MobiDB-lite"/>
    </source>
</evidence>
<feature type="non-terminal residue" evidence="2">
    <location>
        <position position="1020"/>
    </location>
</feature>
<evidence type="ECO:0000313" key="3">
    <source>
        <dbReference type="Proteomes" id="UP000258309"/>
    </source>
</evidence>
<organism evidence="2 3">
    <name type="scientific">Scytalidium lignicola</name>
    <name type="common">Hyphomycete</name>
    <dbReference type="NCBI Taxonomy" id="5539"/>
    <lineage>
        <taxon>Eukaryota</taxon>
        <taxon>Fungi</taxon>
        <taxon>Dikarya</taxon>
        <taxon>Ascomycota</taxon>
        <taxon>Pezizomycotina</taxon>
        <taxon>Leotiomycetes</taxon>
        <taxon>Leotiomycetes incertae sedis</taxon>
        <taxon>Scytalidium</taxon>
    </lineage>
</organism>
<protein>
    <submittedName>
        <fullName evidence="2">Uncharacterized protein</fullName>
    </submittedName>
</protein>
<proteinExistence type="predicted"/>
<name>A0A3E2GVQ4_SCYLI</name>
<feature type="region of interest" description="Disordered" evidence="1">
    <location>
        <begin position="558"/>
        <end position="621"/>
    </location>
</feature>
<dbReference type="OrthoDB" id="5354164at2759"/>
<keyword evidence="3" id="KW-1185">Reference proteome</keyword>
<sequence length="1020" mass="112931">MALSFSKAQVSLASATQETTLALANLNFDFSLVKVDAPAEFKDVGTALTNRRRAAAENGSAHRLARKLGHLFESIIPPIPNLIRAYGLRASEISNTPSINGKGWQFQGPFKDFVWVDGTSIWAAATSGPSSIAVHLLACMLARVWSSSEAASIWEELVLERKKELSRYENVESLNLKDVVATELSISKEELSEWDASARSWLRAADDVDLTRKRQKQLMLILGDINLPVGRQLDVYGGVTKSWRTALKTMDKIVSGEAYSITDGAVLVALSAWHLYPDMLVLGKMNQEIKQGDDLSLSLANLRYYSAPVLSSKSIGTATSRLDADQFTLVVLGCVIGSWNISFHRLHDGIKLILEIGRVIEMALTNLLDTQLCSAITKTSWIIILVNAARKFDQSTKEEQESSKRLLGLGFRLYEFITGGLTDVFGLRSHKLFHLIAEQKDKIAFLRRIMASHKMPSGSFIIRISGAISANVGNIGVQNNGSVNSQRDSFQLATVFPFAVGQNLGRKHVRWIAADSGYDNDIYATNANERSVSSDDVHIVNIKDLTLRKEHFRWRNPHPFFKAPSEQVTLHQEERHQKDHTDSELKAPTSARQAKVEKRSSRKEDKAAHRGGGKSKPKRVSWQRLGLSDRELFNDSRNIEAPQHNRFGLVDEKNGDEAANKQAMEIEKVVSYSFSAGDPNGVSLFQRTDDKEGVAVKFRNLLPLKLSRSSTFACIIMLESGGFDLDPHDLQHAMAVSSENSLYIAAPLLCDPLTELEAHEVRRVVGNIGRPGVAVLIPPVNPKVRSLQISKWNIINHAPFDGNLADCFRSTSLHLSFSGYELPIMTSEHGGRFVEAFFLEAIVSVHDSGEWVADLDILAALSSPLWKPVLRQPQCDPKPVGQHKPSFEMTSIDCWEELLEKPRCIVAVRAHGNWQARLAAAAISIQKGNPTILFRGHGCWACGLVAMGGVFRPQELFVYDKLAQENGTSTPNSASSNGTDESDWPSDSDWAYDLQQDSLSNIYHLFKSNGDLLDGPTFIL</sequence>
<feature type="compositionally biased region" description="Basic and acidic residues" evidence="1">
    <location>
        <begin position="594"/>
        <end position="608"/>
    </location>
</feature>
<dbReference type="AlphaFoldDB" id="A0A3E2GVQ4"/>
<comment type="caution">
    <text evidence="2">The sequence shown here is derived from an EMBL/GenBank/DDBJ whole genome shotgun (WGS) entry which is preliminary data.</text>
</comment>
<gene>
    <name evidence="2" type="ORF">B7463_g11158</name>
</gene>
<feature type="compositionally biased region" description="Basic residues" evidence="1">
    <location>
        <begin position="609"/>
        <end position="621"/>
    </location>
</feature>
<accession>A0A3E2GVQ4</accession>
<feature type="non-terminal residue" evidence="2">
    <location>
        <position position="1"/>
    </location>
</feature>
<dbReference type="OMA" id="QWMVRLA"/>
<feature type="compositionally biased region" description="Basic and acidic residues" evidence="1">
    <location>
        <begin position="571"/>
        <end position="585"/>
    </location>
</feature>
<feature type="region of interest" description="Disordered" evidence="1">
    <location>
        <begin position="967"/>
        <end position="987"/>
    </location>
</feature>
<dbReference type="EMBL" id="NCSJ02000355">
    <property type="protein sequence ID" value="RFU25180.1"/>
    <property type="molecule type" value="Genomic_DNA"/>
</dbReference>
<dbReference type="Proteomes" id="UP000258309">
    <property type="component" value="Unassembled WGS sequence"/>
</dbReference>
<evidence type="ECO:0000313" key="2">
    <source>
        <dbReference type="EMBL" id="RFU25180.1"/>
    </source>
</evidence>
<reference evidence="2 3" key="1">
    <citation type="submission" date="2018-05" db="EMBL/GenBank/DDBJ databases">
        <title>Draft genome sequence of Scytalidium lignicola DSM 105466, a ubiquitous saprotrophic fungus.</title>
        <authorList>
            <person name="Buettner E."/>
            <person name="Gebauer A.M."/>
            <person name="Hofrichter M."/>
            <person name="Liers C."/>
            <person name="Kellner H."/>
        </authorList>
    </citation>
    <scope>NUCLEOTIDE SEQUENCE [LARGE SCALE GENOMIC DNA]</scope>
    <source>
        <strain evidence="2 3">DSM 105466</strain>
    </source>
</reference>